<sequence length="76" mass="8752">MLPANSRSQKASRSIPMLQVQKMEDRAARDSEFVRPSSHFELHDNTKEQSSCIFSLRESGYDEDCEETAQSFVPRQ</sequence>
<keyword evidence="3" id="KW-1185">Reference proteome</keyword>
<proteinExistence type="predicted"/>
<dbReference type="Proteomes" id="UP001590950">
    <property type="component" value="Unassembled WGS sequence"/>
</dbReference>
<accession>A0ABR4AT67</accession>
<protein>
    <submittedName>
        <fullName evidence="2">Uncharacterized protein</fullName>
    </submittedName>
</protein>
<evidence type="ECO:0000313" key="2">
    <source>
        <dbReference type="EMBL" id="KAL2048318.1"/>
    </source>
</evidence>
<feature type="compositionally biased region" description="Polar residues" evidence="1">
    <location>
        <begin position="1"/>
        <end position="12"/>
    </location>
</feature>
<feature type="region of interest" description="Disordered" evidence="1">
    <location>
        <begin position="1"/>
        <end position="30"/>
    </location>
</feature>
<comment type="caution">
    <text evidence="2">The sequence shown here is derived from an EMBL/GenBank/DDBJ whole genome shotgun (WGS) entry which is preliminary data.</text>
</comment>
<reference evidence="2 3" key="1">
    <citation type="submission" date="2024-09" db="EMBL/GenBank/DDBJ databases">
        <title>Rethinking Asexuality: The Enigmatic Case of Functional Sexual Genes in Lepraria (Stereocaulaceae).</title>
        <authorList>
            <person name="Doellman M."/>
            <person name="Sun Y."/>
            <person name="Barcenas-Pena A."/>
            <person name="Lumbsch H.T."/>
            <person name="Grewe F."/>
        </authorList>
    </citation>
    <scope>NUCLEOTIDE SEQUENCE [LARGE SCALE GENOMIC DNA]</scope>
    <source>
        <strain evidence="2 3">Mercado 3170</strain>
    </source>
</reference>
<name>A0ABR4AT67_9LECA</name>
<evidence type="ECO:0000256" key="1">
    <source>
        <dbReference type="SAM" id="MobiDB-lite"/>
    </source>
</evidence>
<organism evidence="2 3">
    <name type="scientific">Stereocaulon virgatum</name>
    <dbReference type="NCBI Taxonomy" id="373712"/>
    <lineage>
        <taxon>Eukaryota</taxon>
        <taxon>Fungi</taxon>
        <taxon>Dikarya</taxon>
        <taxon>Ascomycota</taxon>
        <taxon>Pezizomycotina</taxon>
        <taxon>Lecanoromycetes</taxon>
        <taxon>OSLEUM clade</taxon>
        <taxon>Lecanoromycetidae</taxon>
        <taxon>Lecanorales</taxon>
        <taxon>Lecanorineae</taxon>
        <taxon>Stereocaulaceae</taxon>
        <taxon>Stereocaulon</taxon>
    </lineage>
</organism>
<evidence type="ECO:0000313" key="3">
    <source>
        <dbReference type="Proteomes" id="UP001590950"/>
    </source>
</evidence>
<dbReference type="EMBL" id="JBEFKJ010000001">
    <property type="protein sequence ID" value="KAL2048318.1"/>
    <property type="molecule type" value="Genomic_DNA"/>
</dbReference>
<gene>
    <name evidence="2" type="ORF">N7G274_000229</name>
</gene>